<gene>
    <name evidence="2" type="ORF">AQ619_06770</name>
</gene>
<dbReference type="STRING" id="69395.AQ619_06770"/>
<evidence type="ECO:0000256" key="1">
    <source>
        <dbReference type="SAM" id="SignalP"/>
    </source>
</evidence>
<evidence type="ECO:0000313" key="3">
    <source>
        <dbReference type="Proteomes" id="UP000056905"/>
    </source>
</evidence>
<dbReference type="AlphaFoldDB" id="A0A0P0NY98"/>
<dbReference type="EMBL" id="CP013002">
    <property type="protein sequence ID" value="ALL13077.1"/>
    <property type="molecule type" value="Genomic_DNA"/>
</dbReference>
<keyword evidence="1" id="KW-0732">Signal</keyword>
<dbReference type="Proteomes" id="UP000056905">
    <property type="component" value="Chromosome"/>
</dbReference>
<evidence type="ECO:0000313" key="2">
    <source>
        <dbReference type="EMBL" id="ALL13077.1"/>
    </source>
</evidence>
<dbReference type="KEGG" id="chq:AQ619_06770"/>
<name>A0A0P0NY98_9CAUL</name>
<dbReference type="OrthoDB" id="7197847at2"/>
<protein>
    <recommendedName>
        <fullName evidence="4">Alpha/beta hydrolase</fullName>
    </recommendedName>
</protein>
<proteinExistence type="predicted"/>
<dbReference type="InterPro" id="IPR029058">
    <property type="entry name" value="AB_hydrolase_fold"/>
</dbReference>
<feature type="signal peptide" evidence="1">
    <location>
        <begin position="1"/>
        <end position="26"/>
    </location>
</feature>
<dbReference type="RefSeq" id="WP_062151358.1">
    <property type="nucleotide sequence ID" value="NZ_CP013002.1"/>
</dbReference>
<accession>A0A0P0NY98</accession>
<feature type="chain" id="PRO_5006052506" description="Alpha/beta hydrolase" evidence="1">
    <location>
        <begin position="27"/>
        <end position="448"/>
    </location>
</feature>
<reference evidence="2 3" key="1">
    <citation type="submission" date="2015-10" db="EMBL/GenBank/DDBJ databases">
        <title>Conservation of the essential genome among Caulobacter and Brevundimonas species.</title>
        <authorList>
            <person name="Scott D."/>
            <person name="Ely B."/>
        </authorList>
    </citation>
    <scope>NUCLEOTIDE SEQUENCE [LARGE SCALE GENOMIC DNA]</scope>
    <source>
        <strain evidence="2 3">CB4</strain>
    </source>
</reference>
<organism evidence="2 3">
    <name type="scientific">Caulobacter henricii</name>
    <dbReference type="NCBI Taxonomy" id="69395"/>
    <lineage>
        <taxon>Bacteria</taxon>
        <taxon>Pseudomonadati</taxon>
        <taxon>Pseudomonadota</taxon>
        <taxon>Alphaproteobacteria</taxon>
        <taxon>Caulobacterales</taxon>
        <taxon>Caulobacteraceae</taxon>
        <taxon>Caulobacter</taxon>
    </lineage>
</organism>
<sequence length="448" mass="48616">MTPMFRTVRRATLALALTLVANGVRAQEARTCPEGLPAETRCLSGQDANGAWYWIAIPKSWNGSLVLHTHGGPRLKAPTPDDAIEDLQRFSVTVAEGFAWAGSNYRRSGFGTRSAAEDSDNLRKIFWEKFGRPKRTLLHGQSWGANVAARAAELYGQGADGRPVYDGVILTNGVLGGGTRSYDFRADLRAVYQYYCGNHPAAGEPAYPLFQGLPVGSTLKNKDLDERLNACTGLDKPIGERTPQQATALRNILAVTRIPERTLGSHLTFATFTFADIVNLRLGGKSPFSNIGVKYSGSDDDAALNRDVQRFGADPEGFRNLAEDSDMTGKLTVPTLTLHAIHDPTAFVELEHAFRDTVAAAGASDRLVQAFTSEHEHSKLATPEYAALLRAMTAWIEQGAKPSPAALASLCASAVATYGEACHFDVDYYPPSLSSRSYGRHKPSLDRR</sequence>
<dbReference type="Gene3D" id="3.40.50.1820">
    <property type="entry name" value="alpha/beta hydrolase"/>
    <property type="match status" value="1"/>
</dbReference>
<keyword evidence="3" id="KW-1185">Reference proteome</keyword>
<dbReference type="SUPFAM" id="SSF53474">
    <property type="entry name" value="alpha/beta-Hydrolases"/>
    <property type="match status" value="1"/>
</dbReference>
<evidence type="ECO:0008006" key="4">
    <source>
        <dbReference type="Google" id="ProtNLM"/>
    </source>
</evidence>